<organism evidence="9 10">
    <name type="scientific">Astyanax mexicanus</name>
    <name type="common">Blind cave fish</name>
    <name type="synonym">Astyanax fasciatus mexicanus</name>
    <dbReference type="NCBI Taxonomy" id="7994"/>
    <lineage>
        <taxon>Eukaryota</taxon>
        <taxon>Metazoa</taxon>
        <taxon>Chordata</taxon>
        <taxon>Craniata</taxon>
        <taxon>Vertebrata</taxon>
        <taxon>Euteleostomi</taxon>
        <taxon>Actinopterygii</taxon>
        <taxon>Neopterygii</taxon>
        <taxon>Teleostei</taxon>
        <taxon>Ostariophysi</taxon>
        <taxon>Characiformes</taxon>
        <taxon>Characoidei</taxon>
        <taxon>Acestrorhamphidae</taxon>
        <taxon>Acestrorhamphinae</taxon>
        <taxon>Astyanax</taxon>
    </lineage>
</organism>
<feature type="chain" id="PRO_5017407639" description="Ig-like domain-containing protein" evidence="7">
    <location>
        <begin position="19"/>
        <end position="189"/>
    </location>
</feature>
<evidence type="ECO:0000313" key="9">
    <source>
        <dbReference type="Ensembl" id="ENSAMXP00000031782.1"/>
    </source>
</evidence>
<evidence type="ECO:0000313" key="10">
    <source>
        <dbReference type="Proteomes" id="UP000018467"/>
    </source>
</evidence>
<protein>
    <recommendedName>
        <fullName evidence="8">Ig-like domain-containing protein</fullName>
    </recommendedName>
</protein>
<evidence type="ECO:0000256" key="5">
    <source>
        <dbReference type="ARBA" id="ARBA00023170"/>
    </source>
</evidence>
<reference evidence="9" key="3">
    <citation type="submission" date="2025-08" db="UniProtKB">
        <authorList>
            <consortium name="Ensembl"/>
        </authorList>
    </citation>
    <scope>IDENTIFICATION</scope>
</reference>
<dbReference type="PANTHER" id="PTHR19256">
    <property type="entry name" value="T-CELL RECEPTOR GAMMA CHAIN"/>
    <property type="match status" value="1"/>
</dbReference>
<reference evidence="10" key="2">
    <citation type="journal article" date="2014" name="Nat. Commun.">
        <title>The cavefish genome reveals candidate genes for eye loss.</title>
        <authorList>
            <person name="McGaugh S.E."/>
            <person name="Gross J.B."/>
            <person name="Aken B."/>
            <person name="Blin M."/>
            <person name="Borowsky R."/>
            <person name="Chalopin D."/>
            <person name="Hinaux H."/>
            <person name="Jeffery W.R."/>
            <person name="Keene A."/>
            <person name="Ma L."/>
            <person name="Minx P."/>
            <person name="Murphy D."/>
            <person name="O'Quin K.E."/>
            <person name="Retaux S."/>
            <person name="Rohner N."/>
            <person name="Searle S.M."/>
            <person name="Stahl B.A."/>
            <person name="Tabin C."/>
            <person name="Volff J.N."/>
            <person name="Yoshizawa M."/>
            <person name="Warren W.C."/>
        </authorList>
    </citation>
    <scope>NUCLEOTIDE SEQUENCE [LARGE SCALE GENOMIC DNA]</scope>
    <source>
        <strain evidence="10">female</strain>
    </source>
</reference>
<dbReference type="InterPro" id="IPR003599">
    <property type="entry name" value="Ig_sub"/>
</dbReference>
<reference evidence="9" key="4">
    <citation type="submission" date="2025-09" db="UniProtKB">
        <authorList>
            <consortium name="Ensembl"/>
        </authorList>
    </citation>
    <scope>IDENTIFICATION</scope>
</reference>
<feature type="domain" description="Ig-like" evidence="8">
    <location>
        <begin position="10"/>
        <end position="125"/>
    </location>
</feature>
<dbReference type="Pfam" id="PF07686">
    <property type="entry name" value="V-set"/>
    <property type="match status" value="1"/>
</dbReference>
<keyword evidence="7" id="KW-0732">Signal</keyword>
<comment type="subcellular location">
    <subcellularLocation>
        <location evidence="1">Membrane</location>
    </subcellularLocation>
</comment>
<evidence type="ECO:0000259" key="8">
    <source>
        <dbReference type="PROSITE" id="PS50835"/>
    </source>
</evidence>
<dbReference type="GO" id="GO:0016020">
    <property type="term" value="C:membrane"/>
    <property type="evidence" value="ECO:0007669"/>
    <property type="project" value="UniProtKB-SubCell"/>
</dbReference>
<dbReference type="Gene3D" id="2.60.40.10">
    <property type="entry name" value="Immunoglobulins"/>
    <property type="match status" value="1"/>
</dbReference>
<dbReference type="SMART" id="SM00409">
    <property type="entry name" value="IG"/>
    <property type="match status" value="1"/>
</dbReference>
<accession>A0A3B1IPA3</accession>
<evidence type="ECO:0000256" key="6">
    <source>
        <dbReference type="ARBA" id="ARBA00023319"/>
    </source>
</evidence>
<dbReference type="InterPro" id="IPR013106">
    <property type="entry name" value="Ig_V-set"/>
</dbReference>
<reference evidence="10" key="1">
    <citation type="submission" date="2013-03" db="EMBL/GenBank/DDBJ databases">
        <authorList>
            <person name="Jeffery W."/>
            <person name="Warren W."/>
            <person name="Wilson R.K."/>
        </authorList>
    </citation>
    <scope>NUCLEOTIDE SEQUENCE</scope>
    <source>
        <strain evidence="10">female</strain>
    </source>
</reference>
<dbReference type="InterPro" id="IPR036179">
    <property type="entry name" value="Ig-like_dom_sf"/>
</dbReference>
<dbReference type="Bgee" id="ENSAMXG00000035747">
    <property type="expression patterns" value="Expressed in mesonephros and 1 other cell type or tissue"/>
</dbReference>
<keyword evidence="5" id="KW-0675">Receptor</keyword>
<dbReference type="InterPro" id="IPR051117">
    <property type="entry name" value="TRG_var/const_region"/>
</dbReference>
<evidence type="ECO:0000256" key="3">
    <source>
        <dbReference type="ARBA" id="ARBA00022989"/>
    </source>
</evidence>
<dbReference type="Proteomes" id="UP000018467">
    <property type="component" value="Unassembled WGS sequence"/>
</dbReference>
<dbReference type="PROSITE" id="PS50835">
    <property type="entry name" value="IG_LIKE"/>
    <property type="match status" value="1"/>
</dbReference>
<dbReference type="SUPFAM" id="SSF48726">
    <property type="entry name" value="Immunoglobulin"/>
    <property type="match status" value="1"/>
</dbReference>
<keyword evidence="2" id="KW-0812">Transmembrane</keyword>
<keyword evidence="3" id="KW-1133">Transmembrane helix</keyword>
<evidence type="ECO:0000256" key="2">
    <source>
        <dbReference type="ARBA" id="ARBA00022692"/>
    </source>
</evidence>
<keyword evidence="4" id="KW-0472">Membrane</keyword>
<dbReference type="STRING" id="7994.ENSAMXP00000031782"/>
<dbReference type="PANTHER" id="PTHR19256:SF65">
    <property type="entry name" value="T CELL RECEPTOR GAMMA CONSTANT 1-RELATED"/>
    <property type="match status" value="1"/>
</dbReference>
<dbReference type="Ensembl" id="ENSAMXT00000047202.1">
    <property type="protein sequence ID" value="ENSAMXP00000031782.1"/>
    <property type="gene ID" value="ENSAMXG00000035747.1"/>
</dbReference>
<sequence>MSGVVGLIPPLVTVCVSGVTVVTQNPPDLTPTKGETTTMHCNQGTVTDYATHWYKQAPGGVPQHVLRFRQSWSSVHYGSGFSSPRFTSTCSSLSDCNLIISNVEVGDSAVYYCKTWDTSAQRHVSRLIEIHTKSLPLLVPQFTSAFRQQWKHNNRLQNFTSAHNLNTQQIYSFKTDEHNFNTKSKSALQ</sequence>
<dbReference type="SMART" id="SM00406">
    <property type="entry name" value="IGv"/>
    <property type="match status" value="1"/>
</dbReference>
<dbReference type="InterPro" id="IPR007110">
    <property type="entry name" value="Ig-like_dom"/>
</dbReference>
<evidence type="ECO:0000256" key="1">
    <source>
        <dbReference type="ARBA" id="ARBA00004370"/>
    </source>
</evidence>
<evidence type="ECO:0000256" key="7">
    <source>
        <dbReference type="SAM" id="SignalP"/>
    </source>
</evidence>
<dbReference type="AlphaFoldDB" id="A0A3B1IPA3"/>
<dbReference type="InterPro" id="IPR013783">
    <property type="entry name" value="Ig-like_fold"/>
</dbReference>
<feature type="signal peptide" evidence="7">
    <location>
        <begin position="1"/>
        <end position="18"/>
    </location>
</feature>
<dbReference type="CDD" id="cd00099">
    <property type="entry name" value="IgV"/>
    <property type="match status" value="1"/>
</dbReference>
<dbReference type="GeneTree" id="ENSGT00940000165634"/>
<keyword evidence="6" id="KW-0393">Immunoglobulin domain</keyword>
<dbReference type="InParanoid" id="A0A3B1IPA3"/>
<evidence type="ECO:0000256" key="4">
    <source>
        <dbReference type="ARBA" id="ARBA00023136"/>
    </source>
</evidence>
<keyword evidence="10" id="KW-1185">Reference proteome</keyword>
<name>A0A3B1IPA3_ASTMX</name>
<proteinExistence type="predicted"/>